<organism evidence="2 3">
    <name type="scientific">Capronia coronata CBS 617.96</name>
    <dbReference type="NCBI Taxonomy" id="1182541"/>
    <lineage>
        <taxon>Eukaryota</taxon>
        <taxon>Fungi</taxon>
        <taxon>Dikarya</taxon>
        <taxon>Ascomycota</taxon>
        <taxon>Pezizomycotina</taxon>
        <taxon>Eurotiomycetes</taxon>
        <taxon>Chaetothyriomycetidae</taxon>
        <taxon>Chaetothyriales</taxon>
        <taxon>Herpotrichiellaceae</taxon>
        <taxon>Capronia</taxon>
    </lineage>
</organism>
<dbReference type="HOGENOM" id="CLU_032824_0_0_1"/>
<dbReference type="GeneID" id="19159411"/>
<accession>W9YFX2</accession>
<feature type="region of interest" description="Disordered" evidence="1">
    <location>
        <begin position="1"/>
        <end position="109"/>
    </location>
</feature>
<keyword evidence="3" id="KW-1185">Reference proteome</keyword>
<feature type="compositionally biased region" description="Low complexity" evidence="1">
    <location>
        <begin position="21"/>
        <end position="32"/>
    </location>
</feature>
<dbReference type="RefSeq" id="XP_007723612.1">
    <property type="nucleotide sequence ID" value="XM_007725422.1"/>
</dbReference>
<evidence type="ECO:0000256" key="1">
    <source>
        <dbReference type="SAM" id="MobiDB-lite"/>
    </source>
</evidence>
<feature type="compositionally biased region" description="Basic and acidic residues" evidence="1">
    <location>
        <begin position="44"/>
        <end position="57"/>
    </location>
</feature>
<reference evidence="2 3" key="1">
    <citation type="submission" date="2013-03" db="EMBL/GenBank/DDBJ databases">
        <title>The Genome Sequence of Capronia coronata CBS 617.96.</title>
        <authorList>
            <consortium name="The Broad Institute Genomics Platform"/>
            <person name="Cuomo C."/>
            <person name="de Hoog S."/>
            <person name="Gorbushina A."/>
            <person name="Walker B."/>
            <person name="Young S.K."/>
            <person name="Zeng Q."/>
            <person name="Gargeya S."/>
            <person name="Fitzgerald M."/>
            <person name="Haas B."/>
            <person name="Abouelleil A."/>
            <person name="Allen A.W."/>
            <person name="Alvarado L."/>
            <person name="Arachchi H.M."/>
            <person name="Berlin A.M."/>
            <person name="Chapman S.B."/>
            <person name="Gainer-Dewar J."/>
            <person name="Goldberg J."/>
            <person name="Griggs A."/>
            <person name="Gujja S."/>
            <person name="Hansen M."/>
            <person name="Howarth C."/>
            <person name="Imamovic A."/>
            <person name="Ireland A."/>
            <person name="Larimer J."/>
            <person name="McCowan C."/>
            <person name="Murphy C."/>
            <person name="Pearson M."/>
            <person name="Poon T.W."/>
            <person name="Priest M."/>
            <person name="Roberts A."/>
            <person name="Saif S."/>
            <person name="Shea T."/>
            <person name="Sisk P."/>
            <person name="Sykes S."/>
            <person name="Wortman J."/>
            <person name="Nusbaum C."/>
            <person name="Birren B."/>
        </authorList>
    </citation>
    <scope>NUCLEOTIDE SEQUENCE [LARGE SCALE GENOMIC DNA]</scope>
    <source>
        <strain evidence="2 3">CBS 617.96</strain>
    </source>
</reference>
<dbReference type="AlphaFoldDB" id="W9YFX2"/>
<gene>
    <name evidence="2" type="ORF">A1O1_04530</name>
</gene>
<evidence type="ECO:0000313" key="2">
    <source>
        <dbReference type="EMBL" id="EXJ91418.1"/>
    </source>
</evidence>
<sequence length="509" mass="56372">MPKKHQQRALLTKPQSSTPHTLSLSKSSASTSQNARPQRTVNDLIRESRRLQIRNEPRPPPASTASSIPPALRQVLDIPSPPPPAPRVGSRLGGPSRLRRIPGPPPPRSWLADSIHASKEFGWVAADDSNRRVQVRSSNLPEGAFPPPGSLQDLVLKKIATDWGWHAEHDCDYLGLLPKNLKETLLSYIAVYNEAVVNPLKPLFLDDIEQEERDEVRRLDLSNGLGVWATMKQLERDLFTRHALMASGKSGPPAAASSSILAPESWDADNDSDEATSTTFTIGPQIVPNFLNLKHLSLAMSPTNSKVASWTSLLSLAAELRTLTSLSLAYWPQPTFTPLAASTRAVVDVPGSRPVIYGGSDVYTSYDNNWREAAGILRTLSRSLYCLKWLDLTGCGDWFAALQWTGSSLGASNSERLGPEWNGGWRGLETLVLEVGWRPVLPAVDAKPIQLDQPAWDVETERKLYRYNKERERFVEIRSTAQSVARYLRSLRKASGGKWIQVEYGEDLT</sequence>
<dbReference type="Proteomes" id="UP000019484">
    <property type="component" value="Unassembled WGS sequence"/>
</dbReference>
<dbReference type="eggNOG" id="ENOG502S698">
    <property type="taxonomic scope" value="Eukaryota"/>
</dbReference>
<evidence type="ECO:0008006" key="4">
    <source>
        <dbReference type="Google" id="ProtNLM"/>
    </source>
</evidence>
<proteinExistence type="predicted"/>
<evidence type="ECO:0000313" key="3">
    <source>
        <dbReference type="Proteomes" id="UP000019484"/>
    </source>
</evidence>
<protein>
    <recommendedName>
        <fullName evidence="4">Tafazzin</fullName>
    </recommendedName>
</protein>
<dbReference type="STRING" id="1182541.W9YFX2"/>
<dbReference type="OrthoDB" id="193467at2759"/>
<dbReference type="EMBL" id="AMWN01000003">
    <property type="protein sequence ID" value="EXJ91418.1"/>
    <property type="molecule type" value="Genomic_DNA"/>
</dbReference>
<name>W9YFX2_9EURO</name>
<comment type="caution">
    <text evidence="2">The sequence shown here is derived from an EMBL/GenBank/DDBJ whole genome shotgun (WGS) entry which is preliminary data.</text>
</comment>
<feature type="compositionally biased region" description="Low complexity" evidence="1">
    <location>
        <begin position="87"/>
        <end position="96"/>
    </location>
</feature>